<evidence type="ECO:0000313" key="6">
    <source>
        <dbReference type="EMBL" id="KIQ60674.1"/>
    </source>
</evidence>
<evidence type="ECO:0000256" key="3">
    <source>
        <dbReference type="ARBA" id="ARBA00022989"/>
    </source>
</evidence>
<accession>A0A0D0PEF3</accession>
<name>A0A0D0PEF3_PSEFL</name>
<organism evidence="6 7">
    <name type="scientific">Pseudomonas fluorescens</name>
    <dbReference type="NCBI Taxonomy" id="294"/>
    <lineage>
        <taxon>Bacteria</taxon>
        <taxon>Pseudomonadati</taxon>
        <taxon>Pseudomonadota</taxon>
        <taxon>Gammaproteobacteria</taxon>
        <taxon>Pseudomonadales</taxon>
        <taxon>Pseudomonadaceae</taxon>
        <taxon>Pseudomonas</taxon>
    </lineage>
</organism>
<keyword evidence="2 5" id="KW-0812">Transmembrane</keyword>
<sequence length="62" mass="7230">MLSEITIAHLYLPPFLLYVGVAALVYGALERIMRRWLNWTWHPEMARFFVSLIVLSLLVLKG</sequence>
<comment type="caution">
    <text evidence="6">The sequence shown here is derived from an EMBL/GenBank/DDBJ whole genome shotgun (WGS) entry which is preliminary data.</text>
</comment>
<keyword evidence="4 5" id="KW-0472">Membrane</keyword>
<keyword evidence="3 5" id="KW-1133">Transmembrane helix</keyword>
<evidence type="ECO:0000256" key="2">
    <source>
        <dbReference type="ARBA" id="ARBA00022692"/>
    </source>
</evidence>
<evidence type="ECO:0008006" key="8">
    <source>
        <dbReference type="Google" id="ProtNLM"/>
    </source>
</evidence>
<dbReference type="Pfam" id="PF07869">
    <property type="entry name" value="DUF1656"/>
    <property type="match status" value="1"/>
</dbReference>
<dbReference type="PATRIC" id="fig|294.124.peg.889"/>
<feature type="transmembrane region" description="Helical" evidence="5">
    <location>
        <begin position="41"/>
        <end position="60"/>
    </location>
</feature>
<keyword evidence="1" id="KW-1003">Cell membrane</keyword>
<evidence type="ECO:0000256" key="1">
    <source>
        <dbReference type="ARBA" id="ARBA00022475"/>
    </source>
</evidence>
<feature type="transmembrane region" description="Helical" evidence="5">
    <location>
        <begin position="6"/>
        <end position="29"/>
    </location>
</feature>
<evidence type="ECO:0000256" key="5">
    <source>
        <dbReference type="SAM" id="Phobius"/>
    </source>
</evidence>
<proteinExistence type="predicted"/>
<evidence type="ECO:0000313" key="7">
    <source>
        <dbReference type="Proteomes" id="UP000032101"/>
    </source>
</evidence>
<evidence type="ECO:0000256" key="4">
    <source>
        <dbReference type="ARBA" id="ARBA00023136"/>
    </source>
</evidence>
<reference evidence="6 7" key="1">
    <citation type="submission" date="2015-01" db="EMBL/GenBank/DDBJ databases">
        <title>Draft Genome Sequence of the Biocontrol and Plant Growth-Promoting Rhizobacteria (PGPR) Pseudomonas fluorescens UM270.</title>
        <authorList>
            <person name="Hernandez-Salmeron J.E."/>
            <person name="Santoyo G."/>
            <person name="Moreno-Hagelsieb G."/>
            <person name="Hernandez-Leon R."/>
        </authorList>
    </citation>
    <scope>NUCLEOTIDE SEQUENCE [LARGE SCALE GENOMIC DNA]</scope>
    <source>
        <strain evidence="6 7">UM270</strain>
    </source>
</reference>
<dbReference type="Proteomes" id="UP000032101">
    <property type="component" value="Unassembled WGS sequence"/>
</dbReference>
<protein>
    <recommendedName>
        <fullName evidence="8">DUF1656 domain-containing protein</fullName>
    </recommendedName>
</protein>
<dbReference type="AlphaFoldDB" id="A0A0D0PEF3"/>
<dbReference type="EMBL" id="JXNZ01000024">
    <property type="protein sequence ID" value="KIQ60674.1"/>
    <property type="molecule type" value="Genomic_DNA"/>
</dbReference>
<dbReference type="InterPro" id="IPR012451">
    <property type="entry name" value="DUF1656"/>
</dbReference>
<gene>
    <name evidence="6" type="ORF">RL74_04360</name>
</gene>